<feature type="transmembrane region" description="Helical" evidence="4">
    <location>
        <begin position="104"/>
        <end position="125"/>
    </location>
</feature>
<dbReference type="Pfam" id="PF07690">
    <property type="entry name" value="MFS_1"/>
    <property type="match status" value="1"/>
</dbReference>
<feature type="transmembrane region" description="Helical" evidence="4">
    <location>
        <begin position="137"/>
        <end position="157"/>
    </location>
</feature>
<organism evidence="5 6">
    <name type="scientific">Conoideocrella luteorostrata</name>
    <dbReference type="NCBI Taxonomy" id="1105319"/>
    <lineage>
        <taxon>Eukaryota</taxon>
        <taxon>Fungi</taxon>
        <taxon>Dikarya</taxon>
        <taxon>Ascomycota</taxon>
        <taxon>Pezizomycotina</taxon>
        <taxon>Sordariomycetes</taxon>
        <taxon>Hypocreomycetidae</taxon>
        <taxon>Hypocreales</taxon>
        <taxon>Clavicipitaceae</taxon>
        <taxon>Conoideocrella</taxon>
    </lineage>
</organism>
<evidence type="ECO:0000256" key="4">
    <source>
        <dbReference type="SAM" id="Phobius"/>
    </source>
</evidence>
<dbReference type="SUPFAM" id="SSF103473">
    <property type="entry name" value="MFS general substrate transporter"/>
    <property type="match status" value="1"/>
</dbReference>
<feature type="transmembrane region" description="Helical" evidence="4">
    <location>
        <begin position="405"/>
        <end position="427"/>
    </location>
</feature>
<evidence type="ECO:0008006" key="7">
    <source>
        <dbReference type="Google" id="ProtNLM"/>
    </source>
</evidence>
<keyword evidence="4" id="KW-0812">Transmembrane</keyword>
<feature type="transmembrane region" description="Helical" evidence="4">
    <location>
        <begin position="76"/>
        <end position="97"/>
    </location>
</feature>
<dbReference type="InterPro" id="IPR050327">
    <property type="entry name" value="Proton-linked_MCT"/>
</dbReference>
<evidence type="ECO:0000256" key="3">
    <source>
        <dbReference type="SAM" id="MobiDB-lite"/>
    </source>
</evidence>
<sequence>MDHELADATAFTSSPPNHEDSNQKPPPPADYGKDAYLFLAACFILEAMVWGLPFTYGVFNDYYNTHAPFNGTNNLPVVGTCALGILYLDLPFVFAILQAAPQYLRAACGFGVFLMSLALATSSFATTVGHLIITQGILYGLGGSISYSTCLILISDWYHDRKGLAFGIMLAGTGLGGTILPIVTEQLLAAYDFRTTLRALAIAIVVLSGPFVYYMKPRLPPSSAPLRSKINIRFMKSPAFVSLQTCNIFQGLGFFLPPLFLPSFARSIGASQNVGALTVIAYNIASVIGCVIMGAIIDKWHITTCCILCTIGSTISIFMVWGFSDVLAPLFVFAVMYGIFAGAWVATWPGIVKSVQRSDKSADASTVLAWISTGRGLGNVVSGPLSEQLLNGEPWKGAVGYAYGSGYGVLIVFTGITAALSGCCIVGRRLGWFK</sequence>
<dbReference type="InterPro" id="IPR011701">
    <property type="entry name" value="MFS"/>
</dbReference>
<comment type="similarity">
    <text evidence="2">Belongs to the major facilitator superfamily. Monocarboxylate porter (TC 2.A.1.13) family.</text>
</comment>
<evidence type="ECO:0000256" key="2">
    <source>
        <dbReference type="ARBA" id="ARBA00006727"/>
    </source>
</evidence>
<feature type="transmembrane region" description="Helical" evidence="4">
    <location>
        <begin position="304"/>
        <end position="324"/>
    </location>
</feature>
<gene>
    <name evidence="5" type="ORF">QQS21_009079</name>
</gene>
<accession>A0AAJ0CKC6</accession>
<dbReference type="GO" id="GO:0016020">
    <property type="term" value="C:membrane"/>
    <property type="evidence" value="ECO:0007669"/>
    <property type="project" value="UniProtKB-SubCell"/>
</dbReference>
<dbReference type="Gene3D" id="1.20.1250.20">
    <property type="entry name" value="MFS general substrate transporter like domains"/>
    <property type="match status" value="2"/>
</dbReference>
<protein>
    <recommendedName>
        <fullName evidence="7">Major facilitator superfamily (MFS) profile domain-containing protein</fullName>
    </recommendedName>
</protein>
<dbReference type="Proteomes" id="UP001251528">
    <property type="component" value="Unassembled WGS sequence"/>
</dbReference>
<dbReference type="PANTHER" id="PTHR11360">
    <property type="entry name" value="MONOCARBOXYLATE TRANSPORTER"/>
    <property type="match status" value="1"/>
</dbReference>
<feature type="transmembrane region" description="Helical" evidence="4">
    <location>
        <begin position="164"/>
        <end position="184"/>
    </location>
</feature>
<comment type="caution">
    <text evidence="5">The sequence shown here is derived from an EMBL/GenBank/DDBJ whole genome shotgun (WGS) entry which is preliminary data.</text>
</comment>
<comment type="subcellular location">
    <subcellularLocation>
        <location evidence="1">Membrane</location>
        <topology evidence="1">Multi-pass membrane protein</topology>
    </subcellularLocation>
</comment>
<dbReference type="EMBL" id="JASWJB010000222">
    <property type="protein sequence ID" value="KAK2593239.1"/>
    <property type="molecule type" value="Genomic_DNA"/>
</dbReference>
<proteinExistence type="inferred from homology"/>
<feature type="transmembrane region" description="Helical" evidence="4">
    <location>
        <begin position="35"/>
        <end position="56"/>
    </location>
</feature>
<dbReference type="AlphaFoldDB" id="A0AAJ0CKC6"/>
<dbReference type="PANTHER" id="PTHR11360:SF287">
    <property type="entry name" value="MFS MONOCARBOXYLATE TRANSPORTER"/>
    <property type="match status" value="1"/>
</dbReference>
<evidence type="ECO:0000313" key="6">
    <source>
        <dbReference type="Proteomes" id="UP001251528"/>
    </source>
</evidence>
<keyword evidence="4" id="KW-0472">Membrane</keyword>
<feature type="transmembrane region" description="Helical" evidence="4">
    <location>
        <begin position="330"/>
        <end position="352"/>
    </location>
</feature>
<reference evidence="5" key="1">
    <citation type="submission" date="2023-06" db="EMBL/GenBank/DDBJ databases">
        <title>Conoideocrella luteorostrata (Hypocreales: Clavicipitaceae), a potential biocontrol fungus for elongate hemlock scale in United States Christmas tree production areas.</title>
        <authorList>
            <person name="Barrett H."/>
            <person name="Lovett B."/>
            <person name="Macias A.M."/>
            <person name="Stajich J.E."/>
            <person name="Kasson M.T."/>
        </authorList>
    </citation>
    <scope>NUCLEOTIDE SEQUENCE</scope>
    <source>
        <strain evidence="5">ARSEF 14590</strain>
    </source>
</reference>
<evidence type="ECO:0000313" key="5">
    <source>
        <dbReference type="EMBL" id="KAK2593239.1"/>
    </source>
</evidence>
<feature type="transmembrane region" description="Helical" evidence="4">
    <location>
        <begin position="196"/>
        <end position="216"/>
    </location>
</feature>
<dbReference type="InterPro" id="IPR036259">
    <property type="entry name" value="MFS_trans_sf"/>
</dbReference>
<dbReference type="GO" id="GO:0022857">
    <property type="term" value="F:transmembrane transporter activity"/>
    <property type="evidence" value="ECO:0007669"/>
    <property type="project" value="InterPro"/>
</dbReference>
<feature type="transmembrane region" description="Helical" evidence="4">
    <location>
        <begin position="276"/>
        <end position="297"/>
    </location>
</feature>
<name>A0AAJ0CKC6_9HYPO</name>
<feature type="region of interest" description="Disordered" evidence="3">
    <location>
        <begin position="1"/>
        <end position="26"/>
    </location>
</feature>
<evidence type="ECO:0000256" key="1">
    <source>
        <dbReference type="ARBA" id="ARBA00004141"/>
    </source>
</evidence>
<keyword evidence="6" id="KW-1185">Reference proteome</keyword>
<keyword evidence="4" id="KW-1133">Transmembrane helix</keyword>